<evidence type="ECO:0000313" key="2">
    <source>
        <dbReference type="EMBL" id="PPQ84565.1"/>
    </source>
</evidence>
<feature type="compositionally biased region" description="Polar residues" evidence="1">
    <location>
        <begin position="836"/>
        <end position="854"/>
    </location>
</feature>
<feature type="region of interest" description="Disordered" evidence="1">
    <location>
        <begin position="836"/>
        <end position="902"/>
    </location>
</feature>
<feature type="region of interest" description="Disordered" evidence="1">
    <location>
        <begin position="199"/>
        <end position="236"/>
    </location>
</feature>
<sequence>MDPSRPPASRSPPRTPTYPSPRDEGGTYAPEPAGRKLHEEQAGYIDQLGVEPGIGDYKGTRNDRTSANESHNETETGGEGQEANLAFSIHEDSLQLRAAVERDLSVRLAPIWVLNGVKSQDRQQEILAHAVKMVQEAIEQQEEDEGSDYEEYANAIVHTAQVMAKRYKAVKRNAGRGDNNQRPHTAMSQVLYTTKPTSVTSVRNNTEPDVQSTRSGGLKSSEFFSNIGNKPNVTTRVPRANTWKDRVAMQKMRDEDLRLMGHSMYDDQGIIFQGRTPIDALASPNPSLRTEDKLKGKLMNTLGEKGDDHKSKEGSSVERNTNHQKERVTLPQRQPRGFSMPRLTAQQPEDTRLDQIPEVEENHQMQMESRLSQLIHQTLSVRIDYPPGVKYNQKMEAGPNDKYSGSGKFADLENWLSLLCHKYAVRQLGGADLDRIRCMTVVEYLEGDAKQWYLHHVSSVRRAKMHWTFEEVILGLYERFVHPSTMQDAREQFRNTKYSKEKGAQGFYDRLLECTQNMSVYPDEYTICDTFVWGLPEKMRYAATLDMDALKRDMAIPTELWVPPEQERHAPYGRAGDEKVGIPLPPRRDLLQVDQLARYALLHGRPGSPSPMMGVCIDRMLRVDRRTVFGAGLLKLLSPVRREYRPAFAREFGCLMAQPHAYHQAVDQYNKDHPGDPFMPQFGPTFSISRFVPKSKYVANMHRDDVMQLLIENRIPPEWIDHAYAFGVHYLNQRFNGSPIDEDLLASADNERLSRLDVFGEPAAIDEWSGWWNPSEDDIQRVQIILHQEEHSVPPIVSMDHYAWLPVGANLIPRYLHHRPPSKINAWDLPTITQVTNESASNSKEPSTSSNANVTLDEDTQMDDNQTTTENENGGGDISDLTPDDGNTNAQRSVDDAGDVVM</sequence>
<feature type="compositionally biased region" description="Pro residues" evidence="1">
    <location>
        <begin position="1"/>
        <end position="19"/>
    </location>
</feature>
<proteinExistence type="predicted"/>
<name>A0A409X1B1_9AGAR</name>
<evidence type="ECO:0000256" key="1">
    <source>
        <dbReference type="SAM" id="MobiDB-lite"/>
    </source>
</evidence>
<organism evidence="2 3">
    <name type="scientific">Panaeolus cyanescens</name>
    <dbReference type="NCBI Taxonomy" id="181874"/>
    <lineage>
        <taxon>Eukaryota</taxon>
        <taxon>Fungi</taxon>
        <taxon>Dikarya</taxon>
        <taxon>Basidiomycota</taxon>
        <taxon>Agaricomycotina</taxon>
        <taxon>Agaricomycetes</taxon>
        <taxon>Agaricomycetidae</taxon>
        <taxon>Agaricales</taxon>
        <taxon>Agaricineae</taxon>
        <taxon>Galeropsidaceae</taxon>
        <taxon>Panaeolus</taxon>
    </lineage>
</organism>
<dbReference type="EMBL" id="NHTK01004854">
    <property type="protein sequence ID" value="PPQ84565.1"/>
    <property type="molecule type" value="Genomic_DNA"/>
</dbReference>
<dbReference type="STRING" id="181874.A0A409X1B1"/>
<dbReference type="OrthoDB" id="3000289at2759"/>
<dbReference type="AlphaFoldDB" id="A0A409X1B1"/>
<gene>
    <name evidence="2" type="ORF">CVT24_006596</name>
</gene>
<keyword evidence="3" id="KW-1185">Reference proteome</keyword>
<feature type="region of interest" description="Disordered" evidence="1">
    <location>
        <begin position="1"/>
        <end position="80"/>
    </location>
</feature>
<feature type="compositionally biased region" description="Polar residues" evidence="1">
    <location>
        <begin position="863"/>
        <end position="872"/>
    </location>
</feature>
<feature type="compositionally biased region" description="Polar residues" evidence="1">
    <location>
        <begin position="199"/>
        <end position="215"/>
    </location>
</feature>
<reference evidence="2 3" key="1">
    <citation type="journal article" date="2018" name="Evol. Lett.">
        <title>Horizontal gene cluster transfer increased hallucinogenic mushroom diversity.</title>
        <authorList>
            <person name="Reynolds H.T."/>
            <person name="Vijayakumar V."/>
            <person name="Gluck-Thaler E."/>
            <person name="Korotkin H.B."/>
            <person name="Matheny P.B."/>
            <person name="Slot J.C."/>
        </authorList>
    </citation>
    <scope>NUCLEOTIDE SEQUENCE [LARGE SCALE GENOMIC DNA]</scope>
    <source>
        <strain evidence="2 3">2629</strain>
    </source>
</reference>
<dbReference type="InParanoid" id="A0A409X1B1"/>
<evidence type="ECO:0000313" key="3">
    <source>
        <dbReference type="Proteomes" id="UP000284842"/>
    </source>
</evidence>
<protein>
    <recommendedName>
        <fullName evidence="4">Retrotransposon gag domain-containing protein</fullName>
    </recommendedName>
</protein>
<feature type="compositionally biased region" description="Basic and acidic residues" evidence="1">
    <location>
        <begin position="304"/>
        <end position="328"/>
    </location>
</feature>
<comment type="caution">
    <text evidence="2">The sequence shown here is derived from an EMBL/GenBank/DDBJ whole genome shotgun (WGS) entry which is preliminary data.</text>
</comment>
<feature type="compositionally biased region" description="Basic and acidic residues" evidence="1">
    <location>
        <begin position="58"/>
        <end position="74"/>
    </location>
</feature>
<evidence type="ECO:0008006" key="4">
    <source>
        <dbReference type="Google" id="ProtNLM"/>
    </source>
</evidence>
<dbReference type="Proteomes" id="UP000284842">
    <property type="component" value="Unassembled WGS sequence"/>
</dbReference>
<accession>A0A409X1B1</accession>
<feature type="region of interest" description="Disordered" evidence="1">
    <location>
        <begin position="300"/>
        <end position="340"/>
    </location>
</feature>
<feature type="compositionally biased region" description="Polar residues" evidence="1">
    <location>
        <begin position="222"/>
        <end position="235"/>
    </location>
</feature>